<organism evidence="1 2">
    <name type="scientific">Labeo rohita</name>
    <name type="common">Indian major carp</name>
    <name type="synonym">Cyprinus rohita</name>
    <dbReference type="NCBI Taxonomy" id="84645"/>
    <lineage>
        <taxon>Eukaryota</taxon>
        <taxon>Metazoa</taxon>
        <taxon>Chordata</taxon>
        <taxon>Craniata</taxon>
        <taxon>Vertebrata</taxon>
        <taxon>Euteleostomi</taxon>
        <taxon>Actinopterygii</taxon>
        <taxon>Neopterygii</taxon>
        <taxon>Teleostei</taxon>
        <taxon>Ostariophysi</taxon>
        <taxon>Cypriniformes</taxon>
        <taxon>Cyprinidae</taxon>
        <taxon>Labeoninae</taxon>
        <taxon>Labeonini</taxon>
        <taxon>Labeo</taxon>
    </lineage>
</organism>
<gene>
    <name evidence="1" type="ORF">ROHU_024680</name>
</gene>
<evidence type="ECO:0000313" key="1">
    <source>
        <dbReference type="EMBL" id="RXN20885.1"/>
    </source>
</evidence>
<dbReference type="Proteomes" id="UP000290572">
    <property type="component" value="Unassembled WGS sequence"/>
</dbReference>
<dbReference type="EMBL" id="QBIY01012629">
    <property type="protein sequence ID" value="RXN20885.1"/>
    <property type="molecule type" value="Genomic_DNA"/>
</dbReference>
<comment type="caution">
    <text evidence="1">The sequence shown here is derived from an EMBL/GenBank/DDBJ whole genome shotgun (WGS) entry which is preliminary data.</text>
</comment>
<dbReference type="AlphaFoldDB" id="A0A498MW85"/>
<sequence>MFGNSLVDAKFLIINPGHYKAFSTVIDPTVPIPPADAASLSRERGRVGVAWVIGYRGRRMEIKPLAVCQQQPEGDLTEACPPPPCQNNFARSRLECELCACL</sequence>
<protein>
    <submittedName>
        <fullName evidence="1">Uncharacterized protein</fullName>
    </submittedName>
</protein>
<evidence type="ECO:0000313" key="2">
    <source>
        <dbReference type="Proteomes" id="UP000290572"/>
    </source>
</evidence>
<keyword evidence="2" id="KW-1185">Reference proteome</keyword>
<accession>A0A498MW85</accession>
<name>A0A498MW85_LABRO</name>
<reference evidence="1 2" key="1">
    <citation type="submission" date="2018-03" db="EMBL/GenBank/DDBJ databases">
        <title>Draft genome sequence of Rohu Carp (Labeo rohita).</title>
        <authorList>
            <person name="Das P."/>
            <person name="Kushwaha B."/>
            <person name="Joshi C.G."/>
            <person name="Kumar D."/>
            <person name="Nagpure N.S."/>
            <person name="Sahoo L."/>
            <person name="Das S.P."/>
            <person name="Bit A."/>
            <person name="Patnaik S."/>
            <person name="Meher P.K."/>
            <person name="Jayasankar P."/>
            <person name="Koringa P.G."/>
            <person name="Patel N.V."/>
            <person name="Hinsu A.T."/>
            <person name="Kumar R."/>
            <person name="Pandey M."/>
            <person name="Agarwal S."/>
            <person name="Srivastava S."/>
            <person name="Singh M."/>
            <person name="Iquebal M.A."/>
            <person name="Jaiswal S."/>
            <person name="Angadi U.B."/>
            <person name="Kumar N."/>
            <person name="Raza M."/>
            <person name="Shah T.M."/>
            <person name="Rai A."/>
            <person name="Jena J.K."/>
        </authorList>
    </citation>
    <scope>NUCLEOTIDE SEQUENCE [LARGE SCALE GENOMIC DNA]</scope>
    <source>
        <strain evidence="1">DASCIFA01</strain>
        <tissue evidence="1">Testis</tissue>
    </source>
</reference>
<proteinExistence type="predicted"/>